<evidence type="ECO:0000313" key="11">
    <source>
        <dbReference type="Proteomes" id="UP000663829"/>
    </source>
</evidence>
<dbReference type="PANTHER" id="PTHR13678">
    <property type="entry name" value="VACUOLAR PROTEIN SORTING-ASSOCIATED PROTEIN 37"/>
    <property type="match status" value="1"/>
</dbReference>
<comment type="function">
    <text evidence="6">Component of the ESCRT-I complex, a regulator of vesicular trafficking process. Required for the sorting of endocytic ubiquitinated cargos into multivesicular bodies. May be involved in cell growth and differentiation.</text>
</comment>
<comment type="subcellular location">
    <subcellularLocation>
        <location evidence="1">Late endosome membrane</location>
        <topology evidence="1">Peripheral membrane protein</topology>
    </subcellularLocation>
</comment>
<keyword evidence="5 7" id="KW-0653">Protein transport</keyword>
<keyword evidence="3 7" id="KW-0813">Transport</keyword>
<dbReference type="Proteomes" id="UP000663829">
    <property type="component" value="Unassembled WGS sequence"/>
</dbReference>
<evidence type="ECO:0000256" key="4">
    <source>
        <dbReference type="ARBA" id="ARBA00022753"/>
    </source>
</evidence>
<evidence type="ECO:0000313" key="10">
    <source>
        <dbReference type="EMBL" id="CAF4077653.1"/>
    </source>
</evidence>
<dbReference type="GO" id="GO:0006623">
    <property type="term" value="P:protein targeting to vacuole"/>
    <property type="evidence" value="ECO:0007669"/>
    <property type="project" value="TreeGrafter"/>
</dbReference>
<dbReference type="EMBL" id="CAJOBC010028194">
    <property type="protein sequence ID" value="CAF4077653.1"/>
    <property type="molecule type" value="Genomic_DNA"/>
</dbReference>
<evidence type="ECO:0000259" key="8">
    <source>
        <dbReference type="PROSITE" id="PS51314"/>
    </source>
</evidence>
<protein>
    <recommendedName>
        <fullName evidence="8">VPS37 C-terminal domain-containing protein</fullName>
    </recommendedName>
</protein>
<dbReference type="GO" id="GO:0006612">
    <property type="term" value="P:protein targeting to membrane"/>
    <property type="evidence" value="ECO:0007669"/>
    <property type="project" value="TreeGrafter"/>
</dbReference>
<comment type="caution">
    <text evidence="9">The sequence shown here is derived from an EMBL/GenBank/DDBJ whole genome shotgun (WGS) entry which is preliminary data.</text>
</comment>
<dbReference type="OrthoDB" id="10260857at2759"/>
<keyword evidence="4" id="KW-0967">Endosome</keyword>
<comment type="similarity">
    <text evidence="2">Belongs to the VPS37 family.</text>
</comment>
<dbReference type="EMBL" id="CAJNOQ010011645">
    <property type="protein sequence ID" value="CAF1281707.1"/>
    <property type="molecule type" value="Genomic_DNA"/>
</dbReference>
<gene>
    <name evidence="9" type="ORF">GPM918_LOCUS27589</name>
    <name evidence="10" type="ORF">SRO942_LOCUS27937</name>
</gene>
<evidence type="ECO:0000256" key="6">
    <source>
        <dbReference type="ARBA" id="ARBA00025010"/>
    </source>
</evidence>
<accession>A0A815CB96</accession>
<dbReference type="GO" id="GO:0043162">
    <property type="term" value="P:ubiquitin-dependent protein catabolic process via the multivesicular body sorting pathway"/>
    <property type="evidence" value="ECO:0007669"/>
    <property type="project" value="TreeGrafter"/>
</dbReference>
<evidence type="ECO:0000256" key="3">
    <source>
        <dbReference type="ARBA" id="ARBA00022448"/>
    </source>
</evidence>
<dbReference type="PANTHER" id="PTHR13678:SF2">
    <property type="entry name" value="VACUOLAR PROTEIN SORTING-ASSOCIATED PROTEIN 37A"/>
    <property type="match status" value="1"/>
</dbReference>
<dbReference type="PROSITE" id="PS51314">
    <property type="entry name" value="VPS37_C"/>
    <property type="match status" value="1"/>
</dbReference>
<dbReference type="Pfam" id="PF07200">
    <property type="entry name" value="Mod_r"/>
    <property type="match status" value="1"/>
</dbReference>
<feature type="domain" description="VPS37 C-terminal" evidence="8">
    <location>
        <begin position="107"/>
        <end position="195"/>
    </location>
</feature>
<evidence type="ECO:0000256" key="7">
    <source>
        <dbReference type="PROSITE-ProRule" id="PRU00646"/>
    </source>
</evidence>
<evidence type="ECO:0000256" key="5">
    <source>
        <dbReference type="ARBA" id="ARBA00022927"/>
    </source>
</evidence>
<keyword evidence="11" id="KW-1185">Reference proteome</keyword>
<name>A0A815CB96_9BILA</name>
<reference evidence="9" key="1">
    <citation type="submission" date="2021-02" db="EMBL/GenBank/DDBJ databases">
        <authorList>
            <person name="Nowell W R."/>
        </authorList>
    </citation>
    <scope>NUCLEOTIDE SEQUENCE</scope>
</reference>
<dbReference type="AlphaFoldDB" id="A0A815CB96"/>
<proteinExistence type="inferred from homology"/>
<dbReference type="Proteomes" id="UP000681722">
    <property type="component" value="Unassembled WGS sequence"/>
</dbReference>
<sequence>MYPTPYQQNDLFNPDQIVREAHSQLRYLLENDLRAMTNSSTELNRFIQSLPTIRTINQQREQLTIRNQQIAKQTLAKEPKLSEIQQQLSKSYNDIKQLKDCYLKLIHSSPMEHQTSNESQLSLDVILAQLQSLATDAENRTNELAESVLYTEQNDHDINVFIKNFMQERKEAAELKLKADIFEELFIAQQRLGQW</sequence>
<evidence type="ECO:0000313" key="9">
    <source>
        <dbReference type="EMBL" id="CAF1281707.1"/>
    </source>
</evidence>
<evidence type="ECO:0000256" key="2">
    <source>
        <dbReference type="ARBA" id="ARBA00007617"/>
    </source>
</evidence>
<dbReference type="InterPro" id="IPR009851">
    <property type="entry name" value="Mod_r"/>
</dbReference>
<dbReference type="GO" id="GO:0031902">
    <property type="term" value="C:late endosome membrane"/>
    <property type="evidence" value="ECO:0007669"/>
    <property type="project" value="UniProtKB-SubCell"/>
</dbReference>
<dbReference type="GO" id="GO:0000813">
    <property type="term" value="C:ESCRT I complex"/>
    <property type="evidence" value="ECO:0007669"/>
    <property type="project" value="TreeGrafter"/>
</dbReference>
<evidence type="ECO:0000256" key="1">
    <source>
        <dbReference type="ARBA" id="ARBA00004633"/>
    </source>
</evidence>
<organism evidence="9 11">
    <name type="scientific">Didymodactylos carnosus</name>
    <dbReference type="NCBI Taxonomy" id="1234261"/>
    <lineage>
        <taxon>Eukaryota</taxon>
        <taxon>Metazoa</taxon>
        <taxon>Spiralia</taxon>
        <taxon>Gnathifera</taxon>
        <taxon>Rotifera</taxon>
        <taxon>Eurotatoria</taxon>
        <taxon>Bdelloidea</taxon>
        <taxon>Philodinida</taxon>
        <taxon>Philodinidae</taxon>
        <taxon>Didymodactylos</taxon>
    </lineage>
</organism>